<keyword evidence="5" id="KW-1185">Reference proteome</keyword>
<dbReference type="InterPro" id="IPR000825">
    <property type="entry name" value="SUF_FeS_clus_asmbl_SufBD_core"/>
</dbReference>
<dbReference type="InterPro" id="IPR055346">
    <property type="entry name" value="Fe-S_cluster_assembly_SufBD"/>
</dbReference>
<feature type="domain" description="SUF system FeS cluster assembly SufBD N-terminal" evidence="3">
    <location>
        <begin position="149"/>
        <end position="212"/>
    </location>
</feature>
<feature type="domain" description="SUF system FeS cluster assembly SufBD core" evidence="2">
    <location>
        <begin position="215"/>
        <end position="449"/>
    </location>
</feature>
<dbReference type="Pfam" id="PF01458">
    <property type="entry name" value="SUFBD_core"/>
    <property type="match status" value="1"/>
</dbReference>
<protein>
    <submittedName>
        <fullName evidence="4">Fe-S cluster assembly protein SufB</fullName>
    </submittedName>
</protein>
<dbReference type="InterPro" id="IPR045595">
    <property type="entry name" value="SufBD_N"/>
</dbReference>
<dbReference type="Pfam" id="PF19295">
    <property type="entry name" value="SufBD_N"/>
    <property type="match status" value="1"/>
</dbReference>
<evidence type="ECO:0000259" key="3">
    <source>
        <dbReference type="Pfam" id="PF19295"/>
    </source>
</evidence>
<dbReference type="PANTHER" id="PTHR30508:SF1">
    <property type="entry name" value="UPF0051 PROTEIN ABCI8, CHLOROPLASTIC-RELATED"/>
    <property type="match status" value="1"/>
</dbReference>
<dbReference type="EMBL" id="JBBJUP010000021">
    <property type="protein sequence ID" value="MEJ8281575.1"/>
    <property type="molecule type" value="Genomic_DNA"/>
</dbReference>
<dbReference type="Proteomes" id="UP001364211">
    <property type="component" value="Unassembled WGS sequence"/>
</dbReference>
<dbReference type="InterPro" id="IPR010231">
    <property type="entry name" value="SUF_FeS_clus_asmbl_SufB"/>
</dbReference>
<evidence type="ECO:0000313" key="4">
    <source>
        <dbReference type="EMBL" id="MEJ8281575.1"/>
    </source>
</evidence>
<name>A0ABU8TC98_9PSEU</name>
<accession>A0ABU8TC98</accession>
<comment type="caution">
    <text evidence="4">The sequence shown here is derived from an EMBL/GenBank/DDBJ whole genome shotgun (WGS) entry which is preliminary data.</text>
</comment>
<proteinExistence type="inferred from homology"/>
<reference evidence="4 5" key="1">
    <citation type="submission" date="2024-03" db="EMBL/GenBank/DDBJ databases">
        <title>Draft genome sequence of Pseudonocardia sp. DW16-2.</title>
        <authorList>
            <person name="Duangmal K."/>
        </authorList>
    </citation>
    <scope>NUCLEOTIDE SEQUENCE [LARGE SCALE GENOMIC DNA]</scope>
    <source>
        <strain evidence="4 5">DW16-2</strain>
    </source>
</reference>
<gene>
    <name evidence="4" type="primary">sufB</name>
    <name evidence="4" type="ORF">WJX68_21750</name>
</gene>
<dbReference type="NCBIfam" id="TIGR01980">
    <property type="entry name" value="sufB"/>
    <property type="match status" value="1"/>
</dbReference>
<dbReference type="RefSeq" id="WP_340294062.1">
    <property type="nucleotide sequence ID" value="NZ_JBBJUP010000021.1"/>
</dbReference>
<evidence type="ECO:0000259" key="2">
    <source>
        <dbReference type="Pfam" id="PF01458"/>
    </source>
</evidence>
<evidence type="ECO:0000313" key="5">
    <source>
        <dbReference type="Proteomes" id="UP001364211"/>
    </source>
</evidence>
<evidence type="ECO:0000256" key="1">
    <source>
        <dbReference type="ARBA" id="ARBA00043967"/>
    </source>
</evidence>
<sequence length="478" mass="53291">MTTTPEVRTELTQEETIAALGRYDFGWADSDEAGSIAKRGLSKEVVADISRLKDEPEWMLDFRLKSLDLFDKKPMPRWGSDLSGIDFDNIKYFVRSTEKQATSWEDLPEDIKNTYDKLGIPEAEKARLVAGVAAQYESEVVYHQIREDLEEQGVIFLDTDTGLKEHPELFKEYFGSVIPAGDNKFSALNSAVWSGGSFIYVPPGVHVDIPLQAYFRINTENMGQFERTLIIVDEGAYVHYVEGCTAPIYKTDSLHSAVVEIVVKKGGRCRYTTIQNWSNNVYNLVTKRAKAEEGATMEWVDGNLGSKVTMKYPAVWLMGEHAKGEVLSIAFAGEGQHQDAGAKMVHLAPNTSSSIISKSVARGGGRTSYRGLIQVNPRAKNSRSTVKCDALLVDTISRSDTYPYVDIRNDDVSMGHEATVSKVSEDQLFYLMSRGLTEDEAMAMVVRGFVEPIARELPMEYALELNRLIELQMEGSVG</sequence>
<dbReference type="InterPro" id="IPR037284">
    <property type="entry name" value="SUF_FeS_clus_asmbl_SufBD_sf"/>
</dbReference>
<dbReference type="SUPFAM" id="SSF101960">
    <property type="entry name" value="Stabilizer of iron transporter SufD"/>
    <property type="match status" value="1"/>
</dbReference>
<dbReference type="PANTHER" id="PTHR30508">
    <property type="entry name" value="FES CLUSTER ASSEMBLY PROTEIN SUF"/>
    <property type="match status" value="1"/>
</dbReference>
<organism evidence="4 5">
    <name type="scientific">Pseudonocardia spirodelae</name>
    <dbReference type="NCBI Taxonomy" id="3133431"/>
    <lineage>
        <taxon>Bacteria</taxon>
        <taxon>Bacillati</taxon>
        <taxon>Actinomycetota</taxon>
        <taxon>Actinomycetes</taxon>
        <taxon>Pseudonocardiales</taxon>
        <taxon>Pseudonocardiaceae</taxon>
        <taxon>Pseudonocardia</taxon>
    </lineage>
</organism>
<comment type="similarity">
    <text evidence="1">Belongs to the iron-sulfur cluster assembly SufBD family.</text>
</comment>